<dbReference type="InterPro" id="IPR035093">
    <property type="entry name" value="RelE/ParE_toxin_dom_sf"/>
</dbReference>
<reference evidence="2 3" key="1">
    <citation type="submission" date="2019-03" db="EMBL/GenBank/DDBJ databases">
        <title>Genomic Encyclopedia of Type Strains, Phase IV (KMG-IV): sequencing the most valuable type-strain genomes for metagenomic binning, comparative biology and taxonomic classification.</title>
        <authorList>
            <person name="Goeker M."/>
        </authorList>
    </citation>
    <scope>NUCLEOTIDE SEQUENCE [LARGE SCALE GENOMIC DNA]</scope>
    <source>
        <strain evidence="2 3">DSM 24179</strain>
    </source>
</reference>
<evidence type="ECO:0000256" key="1">
    <source>
        <dbReference type="ARBA" id="ARBA00022649"/>
    </source>
</evidence>
<dbReference type="Pfam" id="PF05016">
    <property type="entry name" value="ParE_toxin"/>
    <property type="match status" value="1"/>
</dbReference>
<protein>
    <submittedName>
        <fullName evidence="2">Plasmid stabilization system protein ParE</fullName>
    </submittedName>
</protein>
<dbReference type="RefSeq" id="WP_132432633.1">
    <property type="nucleotide sequence ID" value="NZ_SLWK01000002.1"/>
</dbReference>
<organism evidence="2 3">
    <name type="scientific">Natronoflexus pectinivorans</name>
    <dbReference type="NCBI Taxonomy" id="682526"/>
    <lineage>
        <taxon>Bacteria</taxon>
        <taxon>Pseudomonadati</taxon>
        <taxon>Bacteroidota</taxon>
        <taxon>Bacteroidia</taxon>
        <taxon>Marinilabiliales</taxon>
        <taxon>Marinilabiliaceae</taxon>
        <taxon>Natronoflexus</taxon>
    </lineage>
</organism>
<name>A0A4R2GLG4_9BACT</name>
<dbReference type="EMBL" id="SLWK01000002">
    <property type="protein sequence ID" value="TCO09825.1"/>
    <property type="molecule type" value="Genomic_DNA"/>
</dbReference>
<proteinExistence type="predicted"/>
<keyword evidence="1" id="KW-1277">Toxin-antitoxin system</keyword>
<evidence type="ECO:0000313" key="3">
    <source>
        <dbReference type="Proteomes" id="UP000295221"/>
    </source>
</evidence>
<accession>A0A4R2GLG4</accession>
<dbReference type="AlphaFoldDB" id="A0A4R2GLG4"/>
<dbReference type="Proteomes" id="UP000295221">
    <property type="component" value="Unassembled WGS sequence"/>
</dbReference>
<dbReference type="Gene3D" id="3.30.2310.20">
    <property type="entry name" value="RelE-like"/>
    <property type="match status" value="1"/>
</dbReference>
<dbReference type="OrthoDB" id="1098070at2"/>
<sequence length="105" mass="12279">MKIVWSDFSIEMLLEIYSYYKKKASPSIAKKIKTEILTATNQLKKHPTSGQIEMNLEMLNEGHRYLVKGNYKITYKEIPEGLLITDVFDTRQDPIKINDEKREPS</sequence>
<keyword evidence="3" id="KW-1185">Reference proteome</keyword>
<comment type="caution">
    <text evidence="2">The sequence shown here is derived from an EMBL/GenBank/DDBJ whole genome shotgun (WGS) entry which is preliminary data.</text>
</comment>
<gene>
    <name evidence="2" type="ORF">EV194_102254</name>
</gene>
<evidence type="ECO:0000313" key="2">
    <source>
        <dbReference type="EMBL" id="TCO09825.1"/>
    </source>
</evidence>
<dbReference type="InterPro" id="IPR007712">
    <property type="entry name" value="RelE/ParE_toxin"/>
</dbReference>